<dbReference type="CDD" id="cd01949">
    <property type="entry name" value="GGDEF"/>
    <property type="match status" value="1"/>
</dbReference>
<feature type="domain" description="GGDEF" evidence="6">
    <location>
        <begin position="287"/>
        <end position="417"/>
    </location>
</feature>
<keyword evidence="4" id="KW-0597">Phosphoprotein</keyword>
<protein>
    <recommendedName>
        <fullName evidence="2">diguanylate cyclase</fullName>
        <ecNumber evidence="2">2.7.7.65</ecNumber>
    </recommendedName>
</protein>
<dbReference type="SUPFAM" id="SSF55073">
    <property type="entry name" value="Nucleotide cyclase"/>
    <property type="match status" value="1"/>
</dbReference>
<evidence type="ECO:0000256" key="1">
    <source>
        <dbReference type="ARBA" id="ARBA00001946"/>
    </source>
</evidence>
<dbReference type="SMART" id="SM00267">
    <property type="entry name" value="GGDEF"/>
    <property type="match status" value="1"/>
</dbReference>
<dbReference type="SUPFAM" id="SSF52172">
    <property type="entry name" value="CheY-like"/>
    <property type="match status" value="2"/>
</dbReference>
<dbReference type="EC" id="2.7.7.65" evidence="2"/>
<dbReference type="GO" id="GO:0043709">
    <property type="term" value="P:cell adhesion involved in single-species biofilm formation"/>
    <property type="evidence" value="ECO:0007669"/>
    <property type="project" value="TreeGrafter"/>
</dbReference>
<evidence type="ECO:0000259" key="6">
    <source>
        <dbReference type="PROSITE" id="PS50887"/>
    </source>
</evidence>
<dbReference type="InterPro" id="IPR001789">
    <property type="entry name" value="Sig_transdc_resp-reg_receiver"/>
</dbReference>
<dbReference type="FunFam" id="3.30.70.270:FF:000001">
    <property type="entry name" value="Diguanylate cyclase domain protein"/>
    <property type="match status" value="1"/>
</dbReference>
<dbReference type="Gene3D" id="3.30.70.270">
    <property type="match status" value="1"/>
</dbReference>
<dbReference type="GO" id="GO:0052621">
    <property type="term" value="F:diguanylate cyclase activity"/>
    <property type="evidence" value="ECO:0007669"/>
    <property type="project" value="UniProtKB-EC"/>
</dbReference>
<dbReference type="PANTHER" id="PTHR45138:SF9">
    <property type="entry name" value="DIGUANYLATE CYCLASE DGCM-RELATED"/>
    <property type="match status" value="1"/>
</dbReference>
<dbReference type="InterPro" id="IPR050469">
    <property type="entry name" value="Diguanylate_Cyclase"/>
</dbReference>
<organism evidence="7 8">
    <name type="scientific">Motilimonas pumila</name>
    <dbReference type="NCBI Taxonomy" id="2303987"/>
    <lineage>
        <taxon>Bacteria</taxon>
        <taxon>Pseudomonadati</taxon>
        <taxon>Pseudomonadota</taxon>
        <taxon>Gammaproteobacteria</taxon>
        <taxon>Alteromonadales</taxon>
        <taxon>Alteromonadales genera incertae sedis</taxon>
        <taxon>Motilimonas</taxon>
    </lineage>
</organism>
<evidence type="ECO:0000256" key="2">
    <source>
        <dbReference type="ARBA" id="ARBA00012528"/>
    </source>
</evidence>
<comment type="caution">
    <text evidence="7">The sequence shown here is derived from an EMBL/GenBank/DDBJ whole genome shotgun (WGS) entry which is preliminary data.</text>
</comment>
<dbReference type="GO" id="GO:0000160">
    <property type="term" value="P:phosphorelay signal transduction system"/>
    <property type="evidence" value="ECO:0007669"/>
    <property type="project" value="InterPro"/>
</dbReference>
<dbReference type="Pfam" id="PF00072">
    <property type="entry name" value="Response_reg"/>
    <property type="match status" value="2"/>
</dbReference>
<feature type="modified residue" description="4-aspartylphosphate" evidence="4">
    <location>
        <position position="56"/>
    </location>
</feature>
<dbReference type="InterPro" id="IPR029787">
    <property type="entry name" value="Nucleotide_cyclase"/>
</dbReference>
<keyword evidence="8" id="KW-1185">Reference proteome</keyword>
<dbReference type="InterPro" id="IPR000160">
    <property type="entry name" value="GGDEF_dom"/>
</dbReference>
<dbReference type="InterPro" id="IPR011006">
    <property type="entry name" value="CheY-like_superfamily"/>
</dbReference>
<dbReference type="AlphaFoldDB" id="A0A418YGG6"/>
<evidence type="ECO:0000313" key="7">
    <source>
        <dbReference type="EMBL" id="RJG48724.1"/>
    </source>
</evidence>
<feature type="domain" description="Response regulatory" evidence="5">
    <location>
        <begin position="127"/>
        <end position="244"/>
    </location>
</feature>
<dbReference type="PROSITE" id="PS50887">
    <property type="entry name" value="GGDEF"/>
    <property type="match status" value="1"/>
</dbReference>
<dbReference type="EMBL" id="QZCH01000007">
    <property type="protein sequence ID" value="RJG48724.1"/>
    <property type="molecule type" value="Genomic_DNA"/>
</dbReference>
<comment type="cofactor">
    <cofactor evidence="1">
        <name>Mg(2+)</name>
        <dbReference type="ChEBI" id="CHEBI:18420"/>
    </cofactor>
</comment>
<gene>
    <name evidence="7" type="ORF">D1Z90_07645</name>
</gene>
<sequence length="420" mass="47338">MKKILVIEDSKTVNKILQQVIESQLNIPVDVAETMAECSQFISDNGADSYFAAMVDLNLPDALSGEAAALTLSKQIPTIVLTADYNENMRSKLLDMGVVDYVIKDSSYSFNYAITLLKRLLKNQYLKILVTDDSKVSRQYLASLLKQHLFQVFTAENGVQALAILNQEPDIKVLLTDYNMPEMDGFALVKELRKNKDKQELAIIGISSADDASLSARFIKHGANDFLSKPFIHEELYCRVNQTLEHIELIEEIQDSANRDFMTKLYNRRYLYNQGAALHQHALQSGKQLAVAIMDIDHFKEVNDTYGHDAGDVVLIHFANMLIKCFPNGLVARLGGEEFCLLLPELDNQHAAERLDKFRQTLAAMPIHAEDQEIWISASFGVTNVLEEQLEAQINRADKLLYEAKNNGRNQVFADVDGQF</sequence>
<dbReference type="InterPro" id="IPR043128">
    <property type="entry name" value="Rev_trsase/Diguanyl_cyclase"/>
</dbReference>
<comment type="catalytic activity">
    <reaction evidence="3">
        <text>2 GTP = 3',3'-c-di-GMP + 2 diphosphate</text>
        <dbReference type="Rhea" id="RHEA:24898"/>
        <dbReference type="ChEBI" id="CHEBI:33019"/>
        <dbReference type="ChEBI" id="CHEBI:37565"/>
        <dbReference type="ChEBI" id="CHEBI:58805"/>
        <dbReference type="EC" id="2.7.7.65"/>
    </reaction>
</comment>
<evidence type="ECO:0000259" key="5">
    <source>
        <dbReference type="PROSITE" id="PS50110"/>
    </source>
</evidence>
<evidence type="ECO:0000313" key="8">
    <source>
        <dbReference type="Proteomes" id="UP000283255"/>
    </source>
</evidence>
<dbReference type="Pfam" id="PF00990">
    <property type="entry name" value="GGDEF"/>
    <property type="match status" value="1"/>
</dbReference>
<reference evidence="7 8" key="2">
    <citation type="submission" date="2019-01" db="EMBL/GenBank/DDBJ databases">
        <title>Motilimonas pumilus sp. nov., isolated from the gut of sea cucumber (Apostichopus japonicus).</title>
        <authorList>
            <person name="Wang F.-Q."/>
            <person name="Ren L.-H."/>
            <person name="Lin Y.-W."/>
            <person name="Sun G.-H."/>
            <person name="Du Z.-J."/>
            <person name="Zhao J.-X."/>
            <person name="Liu X.-J."/>
            <person name="Liu L.-J."/>
        </authorList>
    </citation>
    <scope>NUCLEOTIDE SEQUENCE [LARGE SCALE GENOMIC DNA]</scope>
    <source>
        <strain evidence="7 8">PLHSC7-2</strain>
    </source>
</reference>
<dbReference type="PANTHER" id="PTHR45138">
    <property type="entry name" value="REGULATORY COMPONENTS OF SENSORY TRANSDUCTION SYSTEM"/>
    <property type="match status" value="1"/>
</dbReference>
<evidence type="ECO:0000256" key="4">
    <source>
        <dbReference type="PROSITE-ProRule" id="PRU00169"/>
    </source>
</evidence>
<proteinExistence type="predicted"/>
<accession>A0A418YGG6</accession>
<dbReference type="RefSeq" id="WP_119910164.1">
    <property type="nucleotide sequence ID" value="NZ_QZCH01000007.1"/>
</dbReference>
<dbReference type="Gene3D" id="3.40.50.2300">
    <property type="match status" value="2"/>
</dbReference>
<dbReference type="GO" id="GO:0005886">
    <property type="term" value="C:plasma membrane"/>
    <property type="evidence" value="ECO:0007669"/>
    <property type="project" value="TreeGrafter"/>
</dbReference>
<name>A0A418YGG6_9GAMM</name>
<dbReference type="CDD" id="cd17544">
    <property type="entry name" value="REC_2_GGDEF"/>
    <property type="match status" value="1"/>
</dbReference>
<reference evidence="7 8" key="1">
    <citation type="submission" date="2018-09" db="EMBL/GenBank/DDBJ databases">
        <authorList>
            <person name="Wang F."/>
        </authorList>
    </citation>
    <scope>NUCLEOTIDE SEQUENCE [LARGE SCALE GENOMIC DNA]</scope>
    <source>
        <strain evidence="7 8">PLHSC7-2</strain>
    </source>
</reference>
<dbReference type="SMART" id="SM00448">
    <property type="entry name" value="REC"/>
    <property type="match status" value="2"/>
</dbReference>
<feature type="domain" description="Response regulatory" evidence="5">
    <location>
        <begin position="3"/>
        <end position="119"/>
    </location>
</feature>
<dbReference type="GO" id="GO:1902201">
    <property type="term" value="P:negative regulation of bacterial-type flagellum-dependent cell motility"/>
    <property type="evidence" value="ECO:0007669"/>
    <property type="project" value="TreeGrafter"/>
</dbReference>
<feature type="modified residue" description="4-aspartylphosphate" evidence="4">
    <location>
        <position position="177"/>
    </location>
</feature>
<dbReference type="OrthoDB" id="9812260at2"/>
<evidence type="ECO:0000256" key="3">
    <source>
        <dbReference type="ARBA" id="ARBA00034247"/>
    </source>
</evidence>
<dbReference type="NCBIfam" id="TIGR00254">
    <property type="entry name" value="GGDEF"/>
    <property type="match status" value="1"/>
</dbReference>
<dbReference type="PROSITE" id="PS50110">
    <property type="entry name" value="RESPONSE_REGULATORY"/>
    <property type="match status" value="2"/>
</dbReference>
<dbReference type="Proteomes" id="UP000283255">
    <property type="component" value="Unassembled WGS sequence"/>
</dbReference>